<dbReference type="InterPro" id="IPR015422">
    <property type="entry name" value="PyrdxlP-dep_Trfase_small"/>
</dbReference>
<dbReference type="Gene3D" id="3.90.1150.10">
    <property type="entry name" value="Aspartate Aminotransferase, domain 1"/>
    <property type="match status" value="1"/>
</dbReference>
<dbReference type="FunFam" id="3.40.640.10:FF:000003">
    <property type="entry name" value="Cysteine desulfurase IscS"/>
    <property type="match status" value="1"/>
</dbReference>
<dbReference type="EC" id="2.8.1.7" evidence="4 13"/>
<feature type="binding site" evidence="13">
    <location>
        <begin position="75"/>
        <end position="76"/>
    </location>
    <ligand>
        <name>pyridoxal 5'-phosphate</name>
        <dbReference type="ChEBI" id="CHEBI:597326"/>
    </ligand>
</feature>
<dbReference type="OrthoDB" id="9808002at2"/>
<keyword evidence="8 13" id="KW-0663">Pyridoxal phosphate</keyword>
<keyword evidence="9 13" id="KW-0408">Iron</keyword>
<comment type="pathway">
    <text evidence="2 13">Cofactor biosynthesis; iron-sulfur cluster biosynthesis.</text>
</comment>
<dbReference type="PROSITE" id="PS00595">
    <property type="entry name" value="AA_TRANSFER_CLASS_5"/>
    <property type="match status" value="1"/>
</dbReference>
<evidence type="ECO:0000256" key="4">
    <source>
        <dbReference type="ARBA" id="ARBA00012239"/>
    </source>
</evidence>
<evidence type="ECO:0000256" key="10">
    <source>
        <dbReference type="ARBA" id="ARBA00023014"/>
    </source>
</evidence>
<keyword evidence="10 13" id="KW-0411">Iron-sulfur</keyword>
<comment type="cofactor">
    <cofactor evidence="1 13 14">
        <name>pyridoxal 5'-phosphate</name>
        <dbReference type="ChEBI" id="CHEBI:597326"/>
    </cofactor>
</comment>
<comment type="similarity">
    <text evidence="3 13">Belongs to the class-V pyridoxal-phosphate-dependent aminotransferase family. NifS/IscS subfamily.</text>
</comment>
<dbReference type="SUPFAM" id="SSF53383">
    <property type="entry name" value="PLP-dependent transferases"/>
    <property type="match status" value="1"/>
</dbReference>
<keyword evidence="7 13" id="KW-0479">Metal-binding</keyword>
<dbReference type="RefSeq" id="WP_136407245.1">
    <property type="nucleotide sequence ID" value="NZ_SSWX01000019.1"/>
</dbReference>
<dbReference type="GO" id="GO:0046872">
    <property type="term" value="F:metal ion binding"/>
    <property type="evidence" value="ECO:0007669"/>
    <property type="project" value="UniProtKB-KW"/>
</dbReference>
<dbReference type="FunFam" id="3.90.1150.10:FF:000002">
    <property type="entry name" value="Cysteine desulfurase IscS"/>
    <property type="match status" value="1"/>
</dbReference>
<comment type="catalytic activity">
    <reaction evidence="11 13">
        <text>(sulfur carrier)-H + L-cysteine = (sulfur carrier)-SH + L-alanine</text>
        <dbReference type="Rhea" id="RHEA:43892"/>
        <dbReference type="Rhea" id="RHEA-COMP:14737"/>
        <dbReference type="Rhea" id="RHEA-COMP:14739"/>
        <dbReference type="ChEBI" id="CHEBI:29917"/>
        <dbReference type="ChEBI" id="CHEBI:35235"/>
        <dbReference type="ChEBI" id="CHEBI:57972"/>
        <dbReference type="ChEBI" id="CHEBI:64428"/>
        <dbReference type="EC" id="2.8.1.7"/>
    </reaction>
</comment>
<dbReference type="InterPro" id="IPR015421">
    <property type="entry name" value="PyrdxlP-dep_Trfase_major"/>
</dbReference>
<name>A0A4S5BHV7_9BURK</name>
<evidence type="ECO:0000256" key="5">
    <source>
        <dbReference type="ARBA" id="ARBA00022679"/>
    </source>
</evidence>
<dbReference type="PANTHER" id="PTHR11601:SF34">
    <property type="entry name" value="CYSTEINE DESULFURASE"/>
    <property type="match status" value="1"/>
</dbReference>
<dbReference type="GO" id="GO:0051537">
    <property type="term" value="F:2 iron, 2 sulfur cluster binding"/>
    <property type="evidence" value="ECO:0007669"/>
    <property type="project" value="UniProtKB-UniRule"/>
</dbReference>
<reference evidence="16 17" key="1">
    <citation type="submission" date="2019-04" db="EMBL/GenBank/DDBJ databases">
        <title>Lampropedia sp YIM MLB12 draf genome.</title>
        <authorList>
            <person name="Wang Y.-X."/>
        </authorList>
    </citation>
    <scope>NUCLEOTIDE SEQUENCE [LARGE SCALE GENOMIC DNA]</scope>
    <source>
        <strain evidence="16 17">YIM MLB12</strain>
    </source>
</reference>
<feature type="binding site" evidence="13">
    <location>
        <position position="183"/>
    </location>
    <ligand>
        <name>pyridoxal 5'-phosphate</name>
        <dbReference type="ChEBI" id="CHEBI:597326"/>
    </ligand>
</feature>
<dbReference type="GO" id="GO:0044571">
    <property type="term" value="P:[2Fe-2S] cluster assembly"/>
    <property type="evidence" value="ECO:0007669"/>
    <property type="project" value="UniProtKB-UniRule"/>
</dbReference>
<dbReference type="PIRSF" id="PIRSF005572">
    <property type="entry name" value="NifS"/>
    <property type="match status" value="1"/>
</dbReference>
<dbReference type="InterPro" id="IPR000192">
    <property type="entry name" value="Aminotrans_V_dom"/>
</dbReference>
<evidence type="ECO:0000256" key="7">
    <source>
        <dbReference type="ARBA" id="ARBA00022723"/>
    </source>
</evidence>
<dbReference type="InterPro" id="IPR016454">
    <property type="entry name" value="Cysteine_dSase"/>
</dbReference>
<keyword evidence="13" id="KW-0963">Cytoplasm</keyword>
<dbReference type="InterPro" id="IPR020578">
    <property type="entry name" value="Aminotrans_V_PyrdxlP_BS"/>
</dbReference>
<evidence type="ECO:0000256" key="8">
    <source>
        <dbReference type="ARBA" id="ARBA00022898"/>
    </source>
</evidence>
<evidence type="ECO:0000313" key="16">
    <source>
        <dbReference type="EMBL" id="THJ31880.1"/>
    </source>
</evidence>
<dbReference type="GO" id="GO:0031071">
    <property type="term" value="F:cysteine desulfurase activity"/>
    <property type="evidence" value="ECO:0007669"/>
    <property type="project" value="UniProtKB-UniRule"/>
</dbReference>
<evidence type="ECO:0000256" key="6">
    <source>
        <dbReference type="ARBA" id="ARBA00022714"/>
    </source>
</evidence>
<dbReference type="Pfam" id="PF00266">
    <property type="entry name" value="Aminotran_5"/>
    <property type="match status" value="1"/>
</dbReference>
<dbReference type="EMBL" id="SSWX01000019">
    <property type="protein sequence ID" value="THJ31880.1"/>
    <property type="molecule type" value="Genomic_DNA"/>
</dbReference>
<evidence type="ECO:0000256" key="14">
    <source>
        <dbReference type="RuleBase" id="RU004504"/>
    </source>
</evidence>
<dbReference type="Gene3D" id="3.40.640.10">
    <property type="entry name" value="Type I PLP-dependent aspartate aminotransferase-like (Major domain)"/>
    <property type="match status" value="1"/>
</dbReference>
<comment type="caution">
    <text evidence="16">The sequence shown here is derived from an EMBL/GenBank/DDBJ whole genome shotgun (WGS) entry which is preliminary data.</text>
</comment>
<dbReference type="PANTHER" id="PTHR11601">
    <property type="entry name" value="CYSTEINE DESULFURYLASE FAMILY MEMBER"/>
    <property type="match status" value="1"/>
</dbReference>
<feature type="domain" description="Aminotransferase class V" evidence="15">
    <location>
        <begin position="7"/>
        <end position="368"/>
    </location>
</feature>
<evidence type="ECO:0000256" key="9">
    <source>
        <dbReference type="ARBA" id="ARBA00023004"/>
    </source>
</evidence>
<evidence type="ECO:0000256" key="12">
    <source>
        <dbReference type="ARBA" id="ARBA00072125"/>
    </source>
</evidence>
<keyword evidence="5 13" id="KW-0808">Transferase</keyword>
<dbReference type="UniPathway" id="UPA00266"/>
<sequence>MTPHFPIYLDYGATTPVDPRVVEAMIPWIGEHFGNAASRSHAWGWEAEEAIETARKNVADLIGADPREIVWTSGATESDNLAIKGAAHFYKGKGKHLITVKTEHKAVLDTMRELERQGFEVTYLDVKDDGLLDLAVLEAAFRPDTTLLSVMAVNNEIGVVQDLATIGKMCRERGIIFHVDAAQATGKIDIDLNTLPVDLMSLASHKSYGPKGIGALYVRRKPRVRLEAQMHGGGHERGMRSGTLATHQIVGMGEAFRIAREEMEKDRAHAARLQKRLLDGLTDMEQVFVNGDMTQRVPHNLNISFNFVEGESLIMGIKGIAVSSGSACTSASLEPSYVLRALGRSDELAHSSLRMTFGRFTTDEDVDYAIQTIRENVIRLRELSPLWEMYQDGVDLSTIQWAAH</sequence>
<evidence type="ECO:0000259" key="15">
    <source>
        <dbReference type="Pfam" id="PF00266"/>
    </source>
</evidence>
<dbReference type="Proteomes" id="UP000306236">
    <property type="component" value="Unassembled WGS sequence"/>
</dbReference>
<feature type="binding site" evidence="13">
    <location>
        <position position="155"/>
    </location>
    <ligand>
        <name>pyridoxal 5'-phosphate</name>
        <dbReference type="ChEBI" id="CHEBI:597326"/>
    </ligand>
</feature>
<feature type="active site" description="Cysteine persulfide intermediate" evidence="13">
    <location>
        <position position="328"/>
    </location>
</feature>
<dbReference type="InterPro" id="IPR010240">
    <property type="entry name" value="Cys_deSase_IscS"/>
</dbReference>
<feature type="modified residue" description="N6-(pyridoxal phosphate)lysine" evidence="13">
    <location>
        <position position="206"/>
    </location>
</feature>
<dbReference type="GO" id="GO:0030170">
    <property type="term" value="F:pyridoxal phosphate binding"/>
    <property type="evidence" value="ECO:0007669"/>
    <property type="project" value="UniProtKB-UniRule"/>
</dbReference>
<comment type="subcellular location">
    <subcellularLocation>
        <location evidence="13">Cytoplasm</location>
    </subcellularLocation>
</comment>
<evidence type="ECO:0000256" key="3">
    <source>
        <dbReference type="ARBA" id="ARBA00006490"/>
    </source>
</evidence>
<evidence type="ECO:0000256" key="2">
    <source>
        <dbReference type="ARBA" id="ARBA00005151"/>
    </source>
</evidence>
<evidence type="ECO:0000313" key="17">
    <source>
        <dbReference type="Proteomes" id="UP000306236"/>
    </source>
</evidence>
<proteinExistence type="inferred from homology"/>
<feature type="binding site" description="via persulfide group" evidence="13">
    <location>
        <position position="328"/>
    </location>
    <ligand>
        <name>[2Fe-2S] cluster</name>
        <dbReference type="ChEBI" id="CHEBI:190135"/>
        <note>ligand shared with IscU</note>
    </ligand>
</feature>
<dbReference type="AlphaFoldDB" id="A0A4S5BHV7"/>
<dbReference type="NCBIfam" id="TIGR02006">
    <property type="entry name" value="IscS"/>
    <property type="match status" value="1"/>
</dbReference>
<accession>A0A4S5BHV7</accession>
<comment type="subunit">
    <text evidence="13">Homodimer. Forms a heterotetramer with IscU, interacts with other sulfur acceptors.</text>
</comment>
<dbReference type="NCBIfam" id="NF010611">
    <property type="entry name" value="PRK14012.1"/>
    <property type="match status" value="1"/>
</dbReference>
<dbReference type="HAMAP" id="MF_00331">
    <property type="entry name" value="Cys_desulf_IscS"/>
    <property type="match status" value="1"/>
</dbReference>
<comment type="function">
    <text evidence="13">Master enzyme that delivers sulfur to a number of partners involved in Fe-S cluster assembly, tRNA modification or cofactor biosynthesis. Catalyzes the removal of elemental sulfur atoms from cysteine to produce alanine. Functions as a sulfur delivery protein for Fe-S cluster synthesis onto IscU, an Fe-S scaffold assembly protein, as well as other S acceptor proteins.</text>
</comment>
<keyword evidence="6 13" id="KW-0001">2Fe-2S</keyword>
<dbReference type="GO" id="GO:1990221">
    <property type="term" value="C:L-cysteine desulfurase complex"/>
    <property type="evidence" value="ECO:0007669"/>
    <property type="project" value="UniProtKB-ARBA"/>
</dbReference>
<evidence type="ECO:0000256" key="11">
    <source>
        <dbReference type="ARBA" id="ARBA00050776"/>
    </source>
</evidence>
<organism evidence="16 17">
    <name type="scientific">Lampropedia aestuarii</name>
    <dbReference type="NCBI Taxonomy" id="2562762"/>
    <lineage>
        <taxon>Bacteria</taxon>
        <taxon>Pseudomonadati</taxon>
        <taxon>Pseudomonadota</taxon>
        <taxon>Betaproteobacteria</taxon>
        <taxon>Burkholderiales</taxon>
        <taxon>Comamonadaceae</taxon>
        <taxon>Lampropedia</taxon>
    </lineage>
</organism>
<evidence type="ECO:0000256" key="1">
    <source>
        <dbReference type="ARBA" id="ARBA00001933"/>
    </source>
</evidence>
<protein>
    <recommendedName>
        <fullName evidence="12 13">Cysteine desulfurase IscS</fullName>
        <ecNumber evidence="4 13">2.8.1.7</ecNumber>
    </recommendedName>
</protein>
<keyword evidence="17" id="KW-1185">Reference proteome</keyword>
<feature type="binding site" evidence="13">
    <location>
        <position position="243"/>
    </location>
    <ligand>
        <name>pyridoxal 5'-phosphate</name>
        <dbReference type="ChEBI" id="CHEBI:597326"/>
    </ligand>
</feature>
<evidence type="ECO:0000256" key="13">
    <source>
        <dbReference type="HAMAP-Rule" id="MF_00331"/>
    </source>
</evidence>
<dbReference type="InterPro" id="IPR015424">
    <property type="entry name" value="PyrdxlP-dep_Trfase"/>
</dbReference>
<comment type="caution">
    <text evidence="13">Lacks conserved residue(s) required for the propagation of feature annotation.</text>
</comment>
<gene>
    <name evidence="13" type="primary">iscS</name>
    <name evidence="16" type="ORF">E8K88_13710</name>
</gene>